<gene>
    <name evidence="2" type="ORF">D2A34_26010</name>
</gene>
<comment type="caution">
    <text evidence="2">The sequence shown here is derived from an EMBL/GenBank/DDBJ whole genome shotgun (WGS) entry which is preliminary data.</text>
</comment>
<feature type="transmembrane region" description="Helical" evidence="1">
    <location>
        <begin position="54"/>
        <end position="79"/>
    </location>
</feature>
<keyword evidence="1" id="KW-1133">Transmembrane helix</keyword>
<feature type="transmembrane region" description="Helical" evidence="1">
    <location>
        <begin position="109"/>
        <end position="127"/>
    </location>
</feature>
<sequence length="228" mass="25070">MWELIKNDPILKTIAVLLLGVFAFGFVFNIMFGAPQTGMEHGMTQMGGYNLNTTLAYIISLLIKILIIILIIAVIIVAVKFIKNRMINGSIANNESLVELLNKIKSNPLYIIIGALGFLVILMAIMPTQATNNAINNNYSFSILSIIITLVKILLAVSFVGLITGVILHYKQTYVKANASNLVEKKICENCDTELKNDWKACPVCGTEVKDNKNTEDVDTSNSSDLRG</sequence>
<keyword evidence="1" id="KW-0472">Membrane</keyword>
<feature type="transmembrane region" description="Helical" evidence="1">
    <location>
        <begin position="12"/>
        <end position="34"/>
    </location>
</feature>
<evidence type="ECO:0000256" key="1">
    <source>
        <dbReference type="SAM" id="Phobius"/>
    </source>
</evidence>
<evidence type="ECO:0000313" key="2">
    <source>
        <dbReference type="EMBL" id="RII31824.1"/>
    </source>
</evidence>
<proteinExistence type="predicted"/>
<organism evidence="2 3">
    <name type="scientific">Clostridium chromiireducens</name>
    <dbReference type="NCBI Taxonomy" id="225345"/>
    <lineage>
        <taxon>Bacteria</taxon>
        <taxon>Bacillati</taxon>
        <taxon>Bacillota</taxon>
        <taxon>Clostridia</taxon>
        <taxon>Eubacteriales</taxon>
        <taxon>Clostridiaceae</taxon>
        <taxon>Clostridium</taxon>
    </lineage>
</organism>
<dbReference type="AlphaFoldDB" id="A0A399IG69"/>
<evidence type="ECO:0000313" key="3">
    <source>
        <dbReference type="Proteomes" id="UP000265930"/>
    </source>
</evidence>
<accession>A0A399IG69</accession>
<keyword evidence="1" id="KW-0812">Transmembrane</keyword>
<reference evidence="2 3" key="1">
    <citation type="submission" date="2018-08" db="EMBL/GenBank/DDBJ databases">
        <title>Genome of Clostridium chromiireducens C1, DSM12136.</title>
        <authorList>
            <person name="Xing M."/>
            <person name="Wei Y."/>
            <person name="Ang E.L."/>
            <person name="Zhao H."/>
            <person name="Zhang Y."/>
        </authorList>
    </citation>
    <scope>NUCLEOTIDE SEQUENCE [LARGE SCALE GENOMIC DNA]</scope>
    <source>
        <strain evidence="2 3">C1</strain>
    </source>
</reference>
<dbReference type="EMBL" id="QXDJ01000012">
    <property type="protein sequence ID" value="RII31824.1"/>
    <property type="molecule type" value="Genomic_DNA"/>
</dbReference>
<feature type="transmembrane region" description="Helical" evidence="1">
    <location>
        <begin position="139"/>
        <end position="168"/>
    </location>
</feature>
<protein>
    <submittedName>
        <fullName evidence="2">Zinc ribbon domain-containing protein</fullName>
    </submittedName>
</protein>
<dbReference type="RefSeq" id="WP_119368290.1">
    <property type="nucleotide sequence ID" value="NZ_QXDJ01000012.1"/>
</dbReference>
<name>A0A399IG69_9CLOT</name>
<dbReference type="Proteomes" id="UP000265930">
    <property type="component" value="Unassembled WGS sequence"/>
</dbReference>